<dbReference type="PhylomeDB" id="A7S587"/>
<dbReference type="Proteomes" id="UP000001593">
    <property type="component" value="Unassembled WGS sequence"/>
</dbReference>
<proteinExistence type="predicted"/>
<dbReference type="InterPro" id="IPR052942">
    <property type="entry name" value="LPS_cholinephosphotransferase"/>
</dbReference>
<evidence type="ECO:0000313" key="3">
    <source>
        <dbReference type="Proteomes" id="UP000001593"/>
    </source>
</evidence>
<accession>A7S587</accession>
<dbReference type="Pfam" id="PF04991">
    <property type="entry name" value="LicD"/>
    <property type="match status" value="1"/>
</dbReference>
<dbReference type="PANTHER" id="PTHR43404">
    <property type="entry name" value="LIPOPOLYSACCHARIDE CHOLINEPHOSPHOTRANSFERASE LICD"/>
    <property type="match status" value="1"/>
</dbReference>
<dbReference type="InterPro" id="IPR007074">
    <property type="entry name" value="LicD/FKTN/FKRP_NTP_transf"/>
</dbReference>
<name>A7S587_NEMVE</name>
<dbReference type="PANTHER" id="PTHR43404:SF1">
    <property type="entry name" value="MNN4P"/>
    <property type="match status" value="1"/>
</dbReference>
<dbReference type="AlphaFoldDB" id="A7S587"/>
<gene>
    <name evidence="2" type="ORF">NEMVEDRAFT_v1g242952</name>
</gene>
<keyword evidence="3" id="KW-1185">Reference proteome</keyword>
<evidence type="ECO:0000313" key="2">
    <source>
        <dbReference type="EMBL" id="EDO41199.1"/>
    </source>
</evidence>
<dbReference type="HOGENOM" id="CLU_062919_0_0_1"/>
<dbReference type="InParanoid" id="A7S587"/>
<sequence>MKAPMRCFLLTSLALLLLFYVYYMSRNAERSKRNVFDFELENIPYANLPSARCQLLGDNSWDCPDVRELGNNTLRQSQLVLLRLLLVFREISQKHNLTYWIARGTLLGAVRHKGMIPWDIDLDIVLPNEDYMKFLYLLKQEIVKLPEGVILQRHKHELKIAAKATENQNGVLQYEVPKSPGNPRFRDNKSCYRWCLTFEHKHCSWHDGLMVDIYPVKVRNGVFEDPLWSGYGTFRAFPLKELKFEGFQIPVIAEWERELLMLYGSNYMEIPSKEKQVPPDNLVPDPLHSCSDYAVEHSGFKLAVVHSPATKHVV</sequence>
<dbReference type="GO" id="GO:0009100">
    <property type="term" value="P:glycoprotein metabolic process"/>
    <property type="evidence" value="ECO:0007669"/>
    <property type="project" value="UniProtKB-ARBA"/>
</dbReference>
<feature type="domain" description="LicD/FKTN/FKRP nucleotidyltransferase" evidence="1">
    <location>
        <begin position="93"/>
        <end position="147"/>
    </location>
</feature>
<evidence type="ECO:0000259" key="1">
    <source>
        <dbReference type="Pfam" id="PF04991"/>
    </source>
</evidence>
<reference evidence="2 3" key="1">
    <citation type="journal article" date="2007" name="Science">
        <title>Sea anemone genome reveals ancestral eumetazoan gene repertoire and genomic organization.</title>
        <authorList>
            <person name="Putnam N.H."/>
            <person name="Srivastava M."/>
            <person name="Hellsten U."/>
            <person name="Dirks B."/>
            <person name="Chapman J."/>
            <person name="Salamov A."/>
            <person name="Terry A."/>
            <person name="Shapiro H."/>
            <person name="Lindquist E."/>
            <person name="Kapitonov V.V."/>
            <person name="Jurka J."/>
            <person name="Genikhovich G."/>
            <person name="Grigoriev I.V."/>
            <person name="Lucas S.M."/>
            <person name="Steele R.E."/>
            <person name="Finnerty J.R."/>
            <person name="Technau U."/>
            <person name="Martindale M.Q."/>
            <person name="Rokhsar D.S."/>
        </authorList>
    </citation>
    <scope>NUCLEOTIDE SEQUENCE [LARGE SCALE GENOMIC DNA]</scope>
    <source>
        <strain evidence="3">CH2 X CH6</strain>
    </source>
</reference>
<protein>
    <recommendedName>
        <fullName evidence="1">LicD/FKTN/FKRP nucleotidyltransferase domain-containing protein</fullName>
    </recommendedName>
</protein>
<organism evidence="2 3">
    <name type="scientific">Nematostella vectensis</name>
    <name type="common">Starlet sea anemone</name>
    <dbReference type="NCBI Taxonomy" id="45351"/>
    <lineage>
        <taxon>Eukaryota</taxon>
        <taxon>Metazoa</taxon>
        <taxon>Cnidaria</taxon>
        <taxon>Anthozoa</taxon>
        <taxon>Hexacorallia</taxon>
        <taxon>Actiniaria</taxon>
        <taxon>Edwardsiidae</taxon>
        <taxon>Nematostella</taxon>
    </lineage>
</organism>
<dbReference type="EMBL" id="DS469581">
    <property type="protein sequence ID" value="EDO41199.1"/>
    <property type="molecule type" value="Genomic_DNA"/>
</dbReference>